<reference evidence="2" key="1">
    <citation type="journal article" date="2023" name="Front. Plant Sci.">
        <title>Chromosomal-level genome assembly of Melastoma candidum provides insights into trichome evolution.</title>
        <authorList>
            <person name="Zhong Y."/>
            <person name="Wu W."/>
            <person name="Sun C."/>
            <person name="Zou P."/>
            <person name="Liu Y."/>
            <person name="Dai S."/>
            <person name="Zhou R."/>
        </authorList>
    </citation>
    <scope>NUCLEOTIDE SEQUENCE [LARGE SCALE GENOMIC DNA]</scope>
</reference>
<accession>A0ACB9QW10</accession>
<gene>
    <name evidence="1" type="ORF">MLD38_019397</name>
</gene>
<evidence type="ECO:0000313" key="1">
    <source>
        <dbReference type="EMBL" id="KAI4371131.1"/>
    </source>
</evidence>
<keyword evidence="2" id="KW-1185">Reference proteome</keyword>
<organism evidence="1 2">
    <name type="scientific">Melastoma candidum</name>
    <dbReference type="NCBI Taxonomy" id="119954"/>
    <lineage>
        <taxon>Eukaryota</taxon>
        <taxon>Viridiplantae</taxon>
        <taxon>Streptophyta</taxon>
        <taxon>Embryophyta</taxon>
        <taxon>Tracheophyta</taxon>
        <taxon>Spermatophyta</taxon>
        <taxon>Magnoliopsida</taxon>
        <taxon>eudicotyledons</taxon>
        <taxon>Gunneridae</taxon>
        <taxon>Pentapetalae</taxon>
        <taxon>rosids</taxon>
        <taxon>malvids</taxon>
        <taxon>Myrtales</taxon>
        <taxon>Melastomataceae</taxon>
        <taxon>Melastomatoideae</taxon>
        <taxon>Melastomateae</taxon>
        <taxon>Melastoma</taxon>
    </lineage>
</organism>
<protein>
    <submittedName>
        <fullName evidence="1">Uncharacterized protein</fullName>
    </submittedName>
</protein>
<name>A0ACB9QW10_9MYRT</name>
<dbReference type="Proteomes" id="UP001057402">
    <property type="component" value="Chromosome 5"/>
</dbReference>
<proteinExistence type="predicted"/>
<evidence type="ECO:0000313" key="2">
    <source>
        <dbReference type="Proteomes" id="UP001057402"/>
    </source>
</evidence>
<comment type="caution">
    <text evidence="1">The sequence shown here is derived from an EMBL/GenBank/DDBJ whole genome shotgun (WGS) entry which is preliminary data.</text>
</comment>
<dbReference type="EMBL" id="CM042884">
    <property type="protein sequence ID" value="KAI4371131.1"/>
    <property type="molecule type" value="Genomic_DNA"/>
</dbReference>
<sequence>MYMTGGNGEIRCTILAEVGHSVLPVEITRLPLLKKMHLDNNKLSVLPPELGKLKKLRVLSVDNNMLVSVPVELRQCVELEELSLENKKLVRPLLDFRAMAELQVLRLFGNPLEFLPEILPLRKLRHLSLAGIKIVSDEKLRSVNMKIETENNSYFGASKHKLSPFFSLIFRFCSCHHPLLASALAKIMEDQGNHTFVGKEDENAVRQLTSMIRATTDIWYVKQAWSALSSLAADVSVAIKLMKCDIIQPIETALRFINRRGSLVCFASCCQSDVWFRYCCSEDADKGSTEIFEILVCPKESRSTKLTAAPEPRVNKAAVRALAILGENENLRRATRGRTVPKQRLRILAMDGGGIKGLATVQMLKEIEKGTGKQIHELFDLICGTSTGGMLAVALGIMSMSLDQCEEIYKNLGKLVFAEPAPKDNEAARWRERLDQLHKSSSQNFRVVVYGSKHSADQSEKLLKELCSDEDGDLLIESANKNYQQWGDIIGKGYHF</sequence>